<gene>
    <name evidence="2" type="ORF">H1P_260013</name>
</gene>
<dbReference type="EMBL" id="CAACVJ010000179">
    <property type="protein sequence ID" value="VEP14362.1"/>
    <property type="molecule type" value="Genomic_DNA"/>
</dbReference>
<proteinExistence type="predicted"/>
<dbReference type="RefSeq" id="WP_144864923.1">
    <property type="nucleotide sequence ID" value="NZ_LR213786.1"/>
</dbReference>
<dbReference type="InterPro" id="IPR029044">
    <property type="entry name" value="Nucleotide-diphossugar_trans"/>
</dbReference>
<feature type="domain" description="Glycosyltransferase 2-like" evidence="1">
    <location>
        <begin position="4"/>
        <end position="161"/>
    </location>
</feature>
<dbReference type="Gene3D" id="3.90.550.10">
    <property type="entry name" value="Spore Coat Polysaccharide Biosynthesis Protein SpsA, Chain A"/>
    <property type="match status" value="1"/>
</dbReference>
<dbReference type="SUPFAM" id="SSF53448">
    <property type="entry name" value="Nucleotide-diphospho-sugar transferases"/>
    <property type="match status" value="1"/>
</dbReference>
<reference evidence="2 3" key="1">
    <citation type="submission" date="2019-01" db="EMBL/GenBank/DDBJ databases">
        <authorList>
            <person name="Brito A."/>
        </authorList>
    </citation>
    <scope>NUCLEOTIDE SEQUENCE [LARGE SCALE GENOMIC DNA]</scope>
    <source>
        <strain evidence="2">1</strain>
    </source>
</reference>
<dbReference type="Pfam" id="PF00535">
    <property type="entry name" value="Glycos_transf_2"/>
    <property type="match status" value="1"/>
</dbReference>
<dbReference type="GO" id="GO:0016740">
    <property type="term" value="F:transferase activity"/>
    <property type="evidence" value="ECO:0007669"/>
    <property type="project" value="UniProtKB-KW"/>
</dbReference>
<dbReference type="OrthoDB" id="6116224at2"/>
<dbReference type="Proteomes" id="UP000320055">
    <property type="component" value="Unassembled WGS sequence"/>
</dbReference>
<accession>A0A563VSK3</accession>
<dbReference type="CDD" id="cd00761">
    <property type="entry name" value="Glyco_tranf_GTA_type"/>
    <property type="match status" value="1"/>
</dbReference>
<organism evidence="2 3">
    <name type="scientific">Hyella patelloides LEGE 07179</name>
    <dbReference type="NCBI Taxonomy" id="945734"/>
    <lineage>
        <taxon>Bacteria</taxon>
        <taxon>Bacillati</taxon>
        <taxon>Cyanobacteriota</taxon>
        <taxon>Cyanophyceae</taxon>
        <taxon>Pleurocapsales</taxon>
        <taxon>Hyellaceae</taxon>
        <taxon>Hyella</taxon>
    </lineage>
</organism>
<dbReference type="InterPro" id="IPR050834">
    <property type="entry name" value="Glycosyltransf_2"/>
</dbReference>
<evidence type="ECO:0000259" key="1">
    <source>
        <dbReference type="Pfam" id="PF00535"/>
    </source>
</evidence>
<name>A0A563VSK3_9CYAN</name>
<dbReference type="AlphaFoldDB" id="A0A563VSK3"/>
<dbReference type="PANTHER" id="PTHR43685">
    <property type="entry name" value="GLYCOSYLTRANSFERASE"/>
    <property type="match status" value="1"/>
</dbReference>
<evidence type="ECO:0000313" key="3">
    <source>
        <dbReference type="Proteomes" id="UP000320055"/>
    </source>
</evidence>
<keyword evidence="2" id="KW-0808">Transferase</keyword>
<dbReference type="InterPro" id="IPR001173">
    <property type="entry name" value="Glyco_trans_2-like"/>
</dbReference>
<protein>
    <submittedName>
        <fullName evidence="2">Family 2 glycosyl transferase</fullName>
    </submittedName>
</protein>
<sequence>MLISVCVITYKRDRGLRRLLKGLNELVFEKIERPDIEVIVVDNDTAGLAAQICAEVQPGFQWTLKTDVETQRGITYARNKSVSLASEDADFIAILDDDEIPKPSWLETLLLVQKEYKADIVTGPTSPYFPDQKVPNWIVKGGFFTPPRFPTGEQKSVAFTNNVLVKAEIFRQLNPVFDNRFAIAGGSDAYLFLTLDKAGYKIVWADEAVVDDWIPYSRTNLKWILFRGYRTWSNYSSYERELYPSLILQSIRVIKGLALIMIGLLRLIPSLLLGKVAIAKALLYIFRGLGTLGGLLNLYYQEYKNITASSEYSPSN</sequence>
<evidence type="ECO:0000313" key="2">
    <source>
        <dbReference type="EMBL" id="VEP14362.1"/>
    </source>
</evidence>
<dbReference type="PANTHER" id="PTHR43685:SF3">
    <property type="entry name" value="SLR2126 PROTEIN"/>
    <property type="match status" value="1"/>
</dbReference>
<keyword evidence="3" id="KW-1185">Reference proteome</keyword>